<feature type="transmembrane region" description="Helical" evidence="1">
    <location>
        <begin position="96"/>
        <end position="120"/>
    </location>
</feature>
<feature type="transmembrane region" description="Helical" evidence="1">
    <location>
        <begin position="140"/>
        <end position="162"/>
    </location>
</feature>
<feature type="transmembrane region" description="Helical" evidence="1">
    <location>
        <begin position="59"/>
        <end position="84"/>
    </location>
</feature>
<name>A0A9W8BDN9_9FUNG</name>
<dbReference type="EMBL" id="JANBQF010001777">
    <property type="protein sequence ID" value="KAJ1996526.1"/>
    <property type="molecule type" value="Genomic_DNA"/>
</dbReference>
<keyword evidence="1" id="KW-1133">Transmembrane helix</keyword>
<reference evidence="2" key="1">
    <citation type="submission" date="2022-07" db="EMBL/GenBank/DDBJ databases">
        <title>Phylogenomic reconstructions and comparative analyses of Kickxellomycotina fungi.</title>
        <authorList>
            <person name="Reynolds N.K."/>
            <person name="Stajich J.E."/>
            <person name="Barry K."/>
            <person name="Grigoriev I.V."/>
            <person name="Crous P."/>
            <person name="Smith M.E."/>
        </authorList>
    </citation>
    <scope>NUCLEOTIDE SEQUENCE</scope>
    <source>
        <strain evidence="2">IMI 214461</strain>
    </source>
</reference>
<evidence type="ECO:0000313" key="2">
    <source>
        <dbReference type="EMBL" id="KAJ1996526.1"/>
    </source>
</evidence>
<evidence type="ECO:0008006" key="4">
    <source>
        <dbReference type="Google" id="ProtNLM"/>
    </source>
</evidence>
<dbReference type="OrthoDB" id="5569995at2759"/>
<accession>A0A9W8BDN9</accession>
<dbReference type="Proteomes" id="UP001150907">
    <property type="component" value="Unassembled WGS sequence"/>
</dbReference>
<keyword evidence="3" id="KW-1185">Reference proteome</keyword>
<comment type="caution">
    <text evidence="2">The sequence shown here is derived from an EMBL/GenBank/DDBJ whole genome shotgun (WGS) entry which is preliminary data.</text>
</comment>
<organism evidence="2 3">
    <name type="scientific">Coemansia thaxteri</name>
    <dbReference type="NCBI Taxonomy" id="2663907"/>
    <lineage>
        <taxon>Eukaryota</taxon>
        <taxon>Fungi</taxon>
        <taxon>Fungi incertae sedis</taxon>
        <taxon>Zoopagomycota</taxon>
        <taxon>Kickxellomycotina</taxon>
        <taxon>Kickxellomycetes</taxon>
        <taxon>Kickxellales</taxon>
        <taxon>Kickxellaceae</taxon>
        <taxon>Coemansia</taxon>
    </lineage>
</organism>
<gene>
    <name evidence="2" type="ORF">H4R26_006165</name>
</gene>
<proteinExistence type="predicted"/>
<keyword evidence="1" id="KW-0812">Transmembrane</keyword>
<evidence type="ECO:0000313" key="3">
    <source>
        <dbReference type="Proteomes" id="UP001150907"/>
    </source>
</evidence>
<keyword evidence="1" id="KW-0472">Membrane</keyword>
<sequence length="221" mass="23066">MPMNTSYLKLARFSLYLAAIVLAAVSLIVDAVALAALNQKYTVGLFSFSFGDSSNKGAAGFTMFVTLVSLILLPALAFGNVLVAKGFGQVEILNRVLWEMVTVSVLGLFWFIAAVVMASYASGSCGGLSVCTKFNAATAFAWLAFFAVLGVAITVGLMLHVVRTSGGDIKQALTHNFDSGYPNTQARAGDVESHPYPGAAAGGNAYYSSSPAVNMPVPGDK</sequence>
<protein>
    <recommendedName>
        <fullName evidence="4">MARVEL domain-containing protein</fullName>
    </recommendedName>
</protein>
<dbReference type="AlphaFoldDB" id="A0A9W8BDN9"/>
<evidence type="ECO:0000256" key="1">
    <source>
        <dbReference type="SAM" id="Phobius"/>
    </source>
</evidence>